<protein>
    <submittedName>
        <fullName evidence="1">Uncharacterized protein</fullName>
    </submittedName>
</protein>
<comment type="caution">
    <text evidence="1">The sequence shown here is derived from an EMBL/GenBank/DDBJ whole genome shotgun (WGS) entry which is preliminary data.</text>
</comment>
<name>A0A939JA40_9HYPH</name>
<organism evidence="1 2">
    <name type="scientific">Roseibium limicola</name>
    <dbReference type="NCBI Taxonomy" id="2816037"/>
    <lineage>
        <taxon>Bacteria</taxon>
        <taxon>Pseudomonadati</taxon>
        <taxon>Pseudomonadota</taxon>
        <taxon>Alphaproteobacteria</taxon>
        <taxon>Hyphomicrobiales</taxon>
        <taxon>Stappiaceae</taxon>
        <taxon>Roseibium</taxon>
    </lineage>
</organism>
<keyword evidence="2" id="KW-1185">Reference proteome</keyword>
<proteinExistence type="predicted"/>
<evidence type="ECO:0000313" key="1">
    <source>
        <dbReference type="EMBL" id="MBO0346554.1"/>
    </source>
</evidence>
<dbReference type="Proteomes" id="UP000664779">
    <property type="component" value="Unassembled WGS sequence"/>
</dbReference>
<dbReference type="AlphaFoldDB" id="A0A939JA40"/>
<dbReference type="RefSeq" id="WP_206942390.1">
    <property type="nucleotide sequence ID" value="NZ_JAFLNF010000006.1"/>
</dbReference>
<gene>
    <name evidence="1" type="ORF">J0X15_15080</name>
</gene>
<accession>A0A939JA40</accession>
<sequence length="153" mass="17408">MKVNLTPEMIAQLDGSVMRMIGVATELTSLAIEETERLQAGKPEPIDDILLRKRELVDEYEKWIKTMARQQQILMHANPTLFEQLLQCNRELTEALSENKATLKKAMTVSKRRVETIMRAIREESTVPTAYANNGRYAANTAYASSLRPAREI</sequence>
<reference evidence="1" key="1">
    <citation type="submission" date="2021-03" db="EMBL/GenBank/DDBJ databases">
        <title>Roseibium sp. CAU 1637 isolated from Incheon.</title>
        <authorList>
            <person name="Kim W."/>
        </authorList>
    </citation>
    <scope>NUCLEOTIDE SEQUENCE</scope>
    <source>
        <strain evidence="1">CAU 1637</strain>
    </source>
</reference>
<evidence type="ECO:0000313" key="2">
    <source>
        <dbReference type="Proteomes" id="UP000664779"/>
    </source>
</evidence>
<dbReference type="EMBL" id="JAFLNF010000006">
    <property type="protein sequence ID" value="MBO0346554.1"/>
    <property type="molecule type" value="Genomic_DNA"/>
</dbReference>